<sequence length="297" mass="32481">MKLLAVDVGGTYTKYARYDSEGEKLRELPKQLTPQSTTSDLISQIVGVQNTHQDIEGIAISMPGTLDNRTGYIYQGGALQYNSGKNIVELLTQAAHCQVAVENDARCAAMAEMWKGNLIGINNALVLVLGTGLGGAIVQNGEIYRGTHLYAGELSILMTKSITEYGLQAVLGAQVGIPAFVNEVGEKLGRKITGPQLFELVKERNAIATEAFQQYIDNFVPQLFNFQIMYDPQKILIGGGVSNNPVFVNQLRQSLEEFYDRLPIHIAHDPLGVCKFGSEANLLGAVKNYLDRERASE</sequence>
<name>A0A0R1NA62_9LACO</name>
<keyword evidence="2" id="KW-0418">Kinase</keyword>
<dbReference type="Proteomes" id="UP000051330">
    <property type="component" value="Unassembled WGS sequence"/>
</dbReference>
<dbReference type="InterPro" id="IPR000600">
    <property type="entry name" value="ROK"/>
</dbReference>
<dbReference type="Gene3D" id="3.30.420.40">
    <property type="match status" value="2"/>
</dbReference>
<dbReference type="Pfam" id="PF00480">
    <property type="entry name" value="ROK"/>
    <property type="match status" value="1"/>
</dbReference>
<evidence type="ECO:0000313" key="3">
    <source>
        <dbReference type="Proteomes" id="UP000051330"/>
    </source>
</evidence>
<dbReference type="PANTHER" id="PTHR18964">
    <property type="entry name" value="ROK (REPRESSOR, ORF, KINASE) FAMILY"/>
    <property type="match status" value="1"/>
</dbReference>
<proteinExistence type="inferred from homology"/>
<comment type="caution">
    <text evidence="2">The sequence shown here is derived from an EMBL/GenBank/DDBJ whole genome shotgun (WGS) entry which is preliminary data.</text>
</comment>
<dbReference type="STRING" id="1423792.FD09_GL000106"/>
<dbReference type="EMBL" id="AZEC01000001">
    <property type="protein sequence ID" value="KRL14458.1"/>
    <property type="molecule type" value="Genomic_DNA"/>
</dbReference>
<dbReference type="RefSeq" id="WP_057817181.1">
    <property type="nucleotide sequence ID" value="NZ_AZEC01000001.1"/>
</dbReference>
<evidence type="ECO:0000313" key="2">
    <source>
        <dbReference type="EMBL" id="KRL14458.1"/>
    </source>
</evidence>
<dbReference type="SUPFAM" id="SSF53067">
    <property type="entry name" value="Actin-like ATPase domain"/>
    <property type="match status" value="1"/>
</dbReference>
<comment type="similarity">
    <text evidence="1">Belongs to the ROK (NagC/XylR) family.</text>
</comment>
<keyword evidence="3" id="KW-1185">Reference proteome</keyword>
<dbReference type="InterPro" id="IPR043129">
    <property type="entry name" value="ATPase_NBD"/>
</dbReference>
<keyword evidence="2" id="KW-0808">Transferase</keyword>
<accession>A0A0R1NA62</accession>
<protein>
    <submittedName>
        <fullName evidence="2">Transcriptional regulator sugar kinase</fullName>
    </submittedName>
</protein>
<dbReference type="CDD" id="cd24152">
    <property type="entry name" value="ASKHA_NBD_ROK-like"/>
    <property type="match status" value="1"/>
</dbReference>
<evidence type="ECO:0000256" key="1">
    <source>
        <dbReference type="ARBA" id="ARBA00006479"/>
    </source>
</evidence>
<dbReference type="OrthoDB" id="9795247at2"/>
<dbReference type="PATRIC" id="fig|1423792.3.peg.108"/>
<reference evidence="2 3" key="1">
    <citation type="journal article" date="2015" name="Genome Announc.">
        <title>Expanding the biotechnology potential of lactobacilli through comparative genomics of 213 strains and associated genera.</title>
        <authorList>
            <person name="Sun Z."/>
            <person name="Harris H.M."/>
            <person name="McCann A."/>
            <person name="Guo C."/>
            <person name="Argimon S."/>
            <person name="Zhang W."/>
            <person name="Yang X."/>
            <person name="Jeffery I.B."/>
            <person name="Cooney J.C."/>
            <person name="Kagawa T.F."/>
            <person name="Liu W."/>
            <person name="Song Y."/>
            <person name="Salvetti E."/>
            <person name="Wrobel A."/>
            <person name="Rasinkangas P."/>
            <person name="Parkhill J."/>
            <person name="Rea M.C."/>
            <person name="O'Sullivan O."/>
            <person name="Ritari J."/>
            <person name="Douillard F.P."/>
            <person name="Paul Ross R."/>
            <person name="Yang R."/>
            <person name="Briner A.E."/>
            <person name="Felis G.E."/>
            <person name="de Vos W.M."/>
            <person name="Barrangou R."/>
            <person name="Klaenhammer T.R."/>
            <person name="Caufield P.W."/>
            <person name="Cui Y."/>
            <person name="Zhang H."/>
            <person name="O'Toole P.W."/>
        </authorList>
    </citation>
    <scope>NUCLEOTIDE SEQUENCE [LARGE SCALE GENOMIC DNA]</scope>
    <source>
        <strain evidence="2 3">DSM 12744</strain>
    </source>
</reference>
<organism evidence="2 3">
    <name type="scientific">Schleiferilactobacillus perolens DSM 12744</name>
    <dbReference type="NCBI Taxonomy" id="1423792"/>
    <lineage>
        <taxon>Bacteria</taxon>
        <taxon>Bacillati</taxon>
        <taxon>Bacillota</taxon>
        <taxon>Bacilli</taxon>
        <taxon>Lactobacillales</taxon>
        <taxon>Lactobacillaceae</taxon>
        <taxon>Schleiferilactobacillus</taxon>
    </lineage>
</organism>
<dbReference type="GO" id="GO:0016301">
    <property type="term" value="F:kinase activity"/>
    <property type="evidence" value="ECO:0007669"/>
    <property type="project" value="UniProtKB-KW"/>
</dbReference>
<dbReference type="AlphaFoldDB" id="A0A0R1NA62"/>
<dbReference type="PANTHER" id="PTHR18964:SF170">
    <property type="entry name" value="SUGAR KINASE"/>
    <property type="match status" value="1"/>
</dbReference>
<gene>
    <name evidence="2" type="ORF">FD09_GL000106</name>
</gene>